<dbReference type="Gene3D" id="3.10.129.10">
    <property type="entry name" value="Hotdog Thioesterase"/>
    <property type="match status" value="1"/>
</dbReference>
<dbReference type="Pfam" id="PF14539">
    <property type="entry name" value="DUF4442"/>
    <property type="match status" value="1"/>
</dbReference>
<sequence>MKKKHRPRVLSQRYGRLLLNLFPPFIFNRIRIVSVGDGFRSCSVRVRPSLLTRNLNGTIFGGTIFSAADPFYAVMFWQIFARQGMRVQSWLKSASIEYLRPAAGDLTLEFALTEEDIEGAKTTLERDGRYTRTFAVEALDPNGKVCARMTNEVYLRVETGERQPISTF</sequence>
<dbReference type="InterPro" id="IPR029069">
    <property type="entry name" value="HotDog_dom_sf"/>
</dbReference>
<comment type="caution">
    <text evidence="2">The sequence shown here is derived from an EMBL/GenBank/DDBJ whole genome shotgun (WGS) entry which is preliminary data.</text>
</comment>
<dbReference type="EMBL" id="JACXWD010000018">
    <property type="protein sequence ID" value="MBD3867931.1"/>
    <property type="molecule type" value="Genomic_DNA"/>
</dbReference>
<dbReference type="Proteomes" id="UP000648239">
    <property type="component" value="Unassembled WGS sequence"/>
</dbReference>
<dbReference type="SUPFAM" id="SSF54637">
    <property type="entry name" value="Thioesterase/thiol ester dehydrase-isomerase"/>
    <property type="match status" value="1"/>
</dbReference>
<evidence type="ECO:0000313" key="3">
    <source>
        <dbReference type="Proteomes" id="UP000648239"/>
    </source>
</evidence>
<gene>
    <name evidence="2" type="ORF">IFK94_07395</name>
</gene>
<keyword evidence="1" id="KW-1133">Transmembrane helix</keyword>
<organism evidence="2 3">
    <name type="scientific">Candidatus Polarisedimenticola svalbardensis</name>
    <dbReference type="NCBI Taxonomy" id="2886004"/>
    <lineage>
        <taxon>Bacteria</taxon>
        <taxon>Pseudomonadati</taxon>
        <taxon>Acidobacteriota</taxon>
        <taxon>Candidatus Polarisedimenticolia</taxon>
        <taxon>Candidatus Polarisedimenticolales</taxon>
        <taxon>Candidatus Polarisedimenticolaceae</taxon>
        <taxon>Candidatus Polarisedimenticola</taxon>
    </lineage>
</organism>
<evidence type="ECO:0000313" key="2">
    <source>
        <dbReference type="EMBL" id="MBD3867931.1"/>
    </source>
</evidence>
<protein>
    <submittedName>
        <fullName evidence="2">YiiD C-terminal domain-containing protein</fullName>
    </submittedName>
</protein>
<accession>A0A8J6Y857</accession>
<keyword evidence="1" id="KW-0812">Transmembrane</keyword>
<reference evidence="2 3" key="1">
    <citation type="submission" date="2020-08" db="EMBL/GenBank/DDBJ databases">
        <title>Acidobacteriota in marine sediments use diverse sulfur dissimilation pathways.</title>
        <authorList>
            <person name="Wasmund K."/>
        </authorList>
    </citation>
    <scope>NUCLEOTIDE SEQUENCE [LARGE SCALE GENOMIC DNA]</scope>
    <source>
        <strain evidence="2">MAG AM4</strain>
    </source>
</reference>
<dbReference type="InterPro" id="IPR027961">
    <property type="entry name" value="DUF4442"/>
</dbReference>
<feature type="transmembrane region" description="Helical" evidence="1">
    <location>
        <begin position="59"/>
        <end position="80"/>
    </location>
</feature>
<evidence type="ECO:0000256" key="1">
    <source>
        <dbReference type="SAM" id="Phobius"/>
    </source>
</evidence>
<name>A0A8J6Y857_9BACT</name>
<keyword evidence="1" id="KW-0472">Membrane</keyword>
<dbReference type="AlphaFoldDB" id="A0A8J6Y857"/>
<proteinExistence type="predicted"/>
<dbReference type="CDD" id="cd03443">
    <property type="entry name" value="PaaI_thioesterase"/>
    <property type="match status" value="1"/>
</dbReference>